<keyword evidence="2" id="KW-1133">Transmembrane helix</keyword>
<keyword evidence="2" id="KW-0812">Transmembrane</keyword>
<evidence type="ECO:0000313" key="4">
    <source>
        <dbReference type="Proteomes" id="UP001293593"/>
    </source>
</evidence>
<protein>
    <submittedName>
        <fullName evidence="3">Uncharacterized protein</fullName>
    </submittedName>
</protein>
<feature type="region of interest" description="Disordered" evidence="1">
    <location>
        <begin position="1"/>
        <end position="23"/>
    </location>
</feature>
<evidence type="ECO:0000256" key="2">
    <source>
        <dbReference type="SAM" id="Phobius"/>
    </source>
</evidence>
<feature type="transmembrane region" description="Helical" evidence="2">
    <location>
        <begin position="35"/>
        <end position="56"/>
    </location>
</feature>
<dbReference type="Proteomes" id="UP001293593">
    <property type="component" value="Unassembled WGS sequence"/>
</dbReference>
<evidence type="ECO:0000313" key="3">
    <source>
        <dbReference type="EMBL" id="KAK4255465.1"/>
    </source>
</evidence>
<reference evidence="3" key="1">
    <citation type="submission" date="2023-10" db="EMBL/GenBank/DDBJ databases">
        <title>Chromosome-level genome of the transformable northern wattle, Acacia crassicarpa.</title>
        <authorList>
            <person name="Massaro I."/>
            <person name="Sinha N.R."/>
            <person name="Poethig S."/>
            <person name="Leichty A.R."/>
        </authorList>
    </citation>
    <scope>NUCLEOTIDE SEQUENCE</scope>
    <source>
        <strain evidence="3">Acra3RX</strain>
        <tissue evidence="3">Leaf</tissue>
    </source>
</reference>
<dbReference type="AlphaFoldDB" id="A0AAE1IRB8"/>
<organism evidence="3 4">
    <name type="scientific">Acacia crassicarpa</name>
    <name type="common">northern wattle</name>
    <dbReference type="NCBI Taxonomy" id="499986"/>
    <lineage>
        <taxon>Eukaryota</taxon>
        <taxon>Viridiplantae</taxon>
        <taxon>Streptophyta</taxon>
        <taxon>Embryophyta</taxon>
        <taxon>Tracheophyta</taxon>
        <taxon>Spermatophyta</taxon>
        <taxon>Magnoliopsida</taxon>
        <taxon>eudicotyledons</taxon>
        <taxon>Gunneridae</taxon>
        <taxon>Pentapetalae</taxon>
        <taxon>rosids</taxon>
        <taxon>fabids</taxon>
        <taxon>Fabales</taxon>
        <taxon>Fabaceae</taxon>
        <taxon>Caesalpinioideae</taxon>
        <taxon>mimosoid clade</taxon>
        <taxon>Acacieae</taxon>
        <taxon>Acacia</taxon>
    </lineage>
</organism>
<sequence>MFIELLNSEEGTSGHTEKGKKGERKIHSFREFPKFVCLYVFFLAFFLVSSFFQRLGFYRNIHLPKLPAPHFICEFTLILDSVLTLQSFKRMLS</sequence>
<comment type="caution">
    <text evidence="3">The sequence shown here is derived from an EMBL/GenBank/DDBJ whole genome shotgun (WGS) entry which is preliminary data.</text>
</comment>
<keyword evidence="4" id="KW-1185">Reference proteome</keyword>
<keyword evidence="2" id="KW-0472">Membrane</keyword>
<gene>
    <name evidence="3" type="ORF">QN277_008465</name>
</gene>
<name>A0AAE1IRB8_9FABA</name>
<proteinExistence type="predicted"/>
<dbReference type="EMBL" id="JAWXYG010000013">
    <property type="protein sequence ID" value="KAK4255465.1"/>
    <property type="molecule type" value="Genomic_DNA"/>
</dbReference>
<accession>A0AAE1IRB8</accession>
<evidence type="ECO:0000256" key="1">
    <source>
        <dbReference type="SAM" id="MobiDB-lite"/>
    </source>
</evidence>